<dbReference type="InterPro" id="IPR011009">
    <property type="entry name" value="Kinase-like_dom_sf"/>
</dbReference>
<dbReference type="AlphaFoldDB" id="A0A7I8VVM5"/>
<dbReference type="PANTHER" id="PTHR45998">
    <property type="entry name" value="SERINE/THREONINE-PROTEIN KINASE 16"/>
    <property type="match status" value="1"/>
</dbReference>
<evidence type="ECO:0000256" key="6">
    <source>
        <dbReference type="ARBA" id="ARBA00022840"/>
    </source>
</evidence>
<dbReference type="EC" id="2.7.11.1" evidence="1"/>
<evidence type="ECO:0000256" key="2">
    <source>
        <dbReference type="ARBA" id="ARBA00022527"/>
    </source>
</evidence>
<dbReference type="InterPro" id="IPR000719">
    <property type="entry name" value="Prot_kinase_dom"/>
</dbReference>
<dbReference type="Gene3D" id="1.10.510.10">
    <property type="entry name" value="Transferase(Phosphotransferase) domain 1"/>
    <property type="match status" value="1"/>
</dbReference>
<dbReference type="PROSITE" id="PS00108">
    <property type="entry name" value="PROTEIN_KINASE_ST"/>
    <property type="match status" value="1"/>
</dbReference>
<evidence type="ECO:0000256" key="4">
    <source>
        <dbReference type="ARBA" id="ARBA00022741"/>
    </source>
</evidence>
<keyword evidence="5" id="KW-0418">Kinase</keyword>
<dbReference type="SUPFAM" id="SSF56112">
    <property type="entry name" value="Protein kinase-like (PK-like)"/>
    <property type="match status" value="1"/>
</dbReference>
<reference evidence="10 11" key="1">
    <citation type="submission" date="2020-08" db="EMBL/GenBank/DDBJ databases">
        <authorList>
            <person name="Hejnol A."/>
        </authorList>
    </citation>
    <scope>NUCLEOTIDE SEQUENCE [LARGE SCALE GENOMIC DNA]</scope>
</reference>
<dbReference type="InterPro" id="IPR008271">
    <property type="entry name" value="Ser/Thr_kinase_AS"/>
</dbReference>
<keyword evidence="3" id="KW-0808">Transferase</keyword>
<evidence type="ECO:0000259" key="9">
    <source>
        <dbReference type="PROSITE" id="PS50011"/>
    </source>
</evidence>
<evidence type="ECO:0000256" key="1">
    <source>
        <dbReference type="ARBA" id="ARBA00012513"/>
    </source>
</evidence>
<evidence type="ECO:0000256" key="7">
    <source>
        <dbReference type="ARBA" id="ARBA00047899"/>
    </source>
</evidence>
<dbReference type="SMART" id="SM00220">
    <property type="entry name" value="S_TKc"/>
    <property type="match status" value="1"/>
</dbReference>
<dbReference type="Proteomes" id="UP000549394">
    <property type="component" value="Unassembled WGS sequence"/>
</dbReference>
<keyword evidence="4" id="KW-0547">Nucleotide-binding</keyword>
<dbReference type="PANTHER" id="PTHR45998:SF2">
    <property type="entry name" value="SERINE_THREONINE-PROTEIN KINASE 16"/>
    <property type="match status" value="1"/>
</dbReference>
<keyword evidence="2" id="KW-0723">Serine/threonine-protein kinase</keyword>
<comment type="catalytic activity">
    <reaction evidence="7">
        <text>L-threonyl-[protein] + ATP = O-phospho-L-threonyl-[protein] + ADP + H(+)</text>
        <dbReference type="Rhea" id="RHEA:46608"/>
        <dbReference type="Rhea" id="RHEA-COMP:11060"/>
        <dbReference type="Rhea" id="RHEA-COMP:11605"/>
        <dbReference type="ChEBI" id="CHEBI:15378"/>
        <dbReference type="ChEBI" id="CHEBI:30013"/>
        <dbReference type="ChEBI" id="CHEBI:30616"/>
        <dbReference type="ChEBI" id="CHEBI:61977"/>
        <dbReference type="ChEBI" id="CHEBI:456216"/>
        <dbReference type="EC" id="2.7.11.1"/>
    </reaction>
</comment>
<proteinExistence type="predicted"/>
<dbReference type="GO" id="GO:0005524">
    <property type="term" value="F:ATP binding"/>
    <property type="evidence" value="ECO:0007669"/>
    <property type="project" value="UniProtKB-KW"/>
</dbReference>
<sequence length="316" mass="35925">MWQLLKRLSMGCICGKETIYVDNRKFYIRSHLAEGGFSRIDLIEDDNSNLFALKRINCHNVKDEEIAAKEIDFMKRVKHERIISLECSELVPFKGYQGPNSPQSEALLVMPFYRRGTLFDHVLRIRKRGEFLGEVEVLSLFEQICEGVCALHTLNPSVAHRDLKPHNVLLTDEEEAILMDLGSAALSRPVIDNSRQALVIQDEVNERCSMPYRPPELFNVQIGSGISEKTDIWSLGCTLYAICCGESPFDETYCKGDSIALAVLAGRIKFPTDWPYSDGLKRLINDMLHINAEDRPDIHVVILQISSMLRALENRV</sequence>
<accession>A0A7I8VVM5</accession>
<comment type="caution">
    <text evidence="10">The sequence shown here is derived from an EMBL/GenBank/DDBJ whole genome shotgun (WGS) entry which is preliminary data.</text>
</comment>
<evidence type="ECO:0000256" key="5">
    <source>
        <dbReference type="ARBA" id="ARBA00022777"/>
    </source>
</evidence>
<organism evidence="10 11">
    <name type="scientific">Dimorphilus gyrociliatus</name>
    <dbReference type="NCBI Taxonomy" id="2664684"/>
    <lineage>
        <taxon>Eukaryota</taxon>
        <taxon>Metazoa</taxon>
        <taxon>Spiralia</taxon>
        <taxon>Lophotrochozoa</taxon>
        <taxon>Annelida</taxon>
        <taxon>Polychaeta</taxon>
        <taxon>Polychaeta incertae sedis</taxon>
        <taxon>Dinophilidae</taxon>
        <taxon>Dimorphilus</taxon>
    </lineage>
</organism>
<dbReference type="PROSITE" id="PS50011">
    <property type="entry name" value="PROTEIN_KINASE_DOM"/>
    <property type="match status" value="1"/>
</dbReference>
<evidence type="ECO:0000256" key="3">
    <source>
        <dbReference type="ARBA" id="ARBA00022679"/>
    </source>
</evidence>
<gene>
    <name evidence="10" type="ORF">DGYR_LOCUS7785</name>
</gene>
<dbReference type="InterPro" id="IPR052239">
    <property type="entry name" value="Ser/Thr-specific_kinases"/>
</dbReference>
<evidence type="ECO:0000313" key="11">
    <source>
        <dbReference type="Proteomes" id="UP000549394"/>
    </source>
</evidence>
<dbReference type="OrthoDB" id="248923at2759"/>
<dbReference type="GO" id="GO:0004674">
    <property type="term" value="F:protein serine/threonine kinase activity"/>
    <property type="evidence" value="ECO:0007669"/>
    <property type="project" value="UniProtKB-KW"/>
</dbReference>
<evidence type="ECO:0000313" key="10">
    <source>
        <dbReference type="EMBL" id="CAD5119570.1"/>
    </source>
</evidence>
<feature type="domain" description="Protein kinase" evidence="9">
    <location>
        <begin position="26"/>
        <end position="309"/>
    </location>
</feature>
<keyword evidence="11" id="KW-1185">Reference proteome</keyword>
<keyword evidence="6" id="KW-0067">ATP-binding</keyword>
<evidence type="ECO:0000256" key="8">
    <source>
        <dbReference type="ARBA" id="ARBA00048679"/>
    </source>
</evidence>
<name>A0A7I8VVM5_9ANNE</name>
<dbReference type="EMBL" id="CAJFCJ010000010">
    <property type="protein sequence ID" value="CAD5119570.1"/>
    <property type="molecule type" value="Genomic_DNA"/>
</dbReference>
<dbReference type="GO" id="GO:0005794">
    <property type="term" value="C:Golgi apparatus"/>
    <property type="evidence" value="ECO:0007669"/>
    <property type="project" value="TreeGrafter"/>
</dbReference>
<comment type="catalytic activity">
    <reaction evidence="8">
        <text>L-seryl-[protein] + ATP = O-phospho-L-seryl-[protein] + ADP + H(+)</text>
        <dbReference type="Rhea" id="RHEA:17989"/>
        <dbReference type="Rhea" id="RHEA-COMP:9863"/>
        <dbReference type="Rhea" id="RHEA-COMP:11604"/>
        <dbReference type="ChEBI" id="CHEBI:15378"/>
        <dbReference type="ChEBI" id="CHEBI:29999"/>
        <dbReference type="ChEBI" id="CHEBI:30616"/>
        <dbReference type="ChEBI" id="CHEBI:83421"/>
        <dbReference type="ChEBI" id="CHEBI:456216"/>
        <dbReference type="EC" id="2.7.11.1"/>
    </reaction>
</comment>
<dbReference type="Pfam" id="PF00069">
    <property type="entry name" value="Pkinase"/>
    <property type="match status" value="1"/>
</dbReference>
<protein>
    <recommendedName>
        <fullName evidence="1">non-specific serine/threonine protein kinase</fullName>
        <ecNumber evidence="1">2.7.11.1</ecNumber>
    </recommendedName>
</protein>